<feature type="binding site" evidence="2">
    <location>
        <begin position="201"/>
        <end position="208"/>
    </location>
    <ligand>
        <name>ATP</name>
        <dbReference type="ChEBI" id="CHEBI:30616"/>
    </ligand>
</feature>
<keyword evidence="2" id="KW-0547">Nucleotide-binding</keyword>
<dbReference type="SUPFAM" id="SSF140931">
    <property type="entry name" value="Fic-like"/>
    <property type="match status" value="1"/>
</dbReference>
<evidence type="ECO:0000256" key="1">
    <source>
        <dbReference type="PIRSR" id="PIRSR640198-1"/>
    </source>
</evidence>
<dbReference type="Gene3D" id="1.10.3290.10">
    <property type="entry name" value="Fido-like domain"/>
    <property type="match status" value="1"/>
</dbReference>
<evidence type="ECO:0000313" key="4">
    <source>
        <dbReference type="EMBL" id="VDG26729.1"/>
    </source>
</evidence>
<evidence type="ECO:0000256" key="2">
    <source>
        <dbReference type="PIRSR" id="PIRSR640198-2"/>
    </source>
</evidence>
<feature type="binding site" evidence="2">
    <location>
        <begin position="239"/>
        <end position="240"/>
    </location>
    <ligand>
        <name>ATP</name>
        <dbReference type="ChEBI" id="CHEBI:30616"/>
    </ligand>
</feature>
<reference evidence="4 5" key="1">
    <citation type="submission" date="2018-11" db="EMBL/GenBank/DDBJ databases">
        <authorList>
            <person name="Wuyts S."/>
        </authorList>
    </citation>
    <scope>NUCLEOTIDE SEQUENCE [LARGE SCALE GENOMIC DNA]</scope>
    <source>
        <strain evidence="4">Lactobacillus mudanjiangensis AMBF249</strain>
    </source>
</reference>
<keyword evidence="5" id="KW-1185">Reference proteome</keyword>
<dbReference type="Proteomes" id="UP000289996">
    <property type="component" value="Unassembled WGS sequence"/>
</dbReference>
<feature type="binding site" evidence="2">
    <location>
        <position position="253"/>
    </location>
    <ligand>
        <name>ATP</name>
        <dbReference type="ChEBI" id="CHEBI:30616"/>
    </ligand>
</feature>
<dbReference type="InterPro" id="IPR036597">
    <property type="entry name" value="Fido-like_dom_sf"/>
</dbReference>
<gene>
    <name evidence="4" type="ORF">MUDAN_MDHGFNIF_00133</name>
</gene>
<dbReference type="Pfam" id="PF02661">
    <property type="entry name" value="Fic"/>
    <property type="match status" value="1"/>
</dbReference>
<dbReference type="InterPro" id="IPR040198">
    <property type="entry name" value="Fido_containing"/>
</dbReference>
<organism evidence="4 5">
    <name type="scientific">Lactiplantibacillus mudanjiangensis</name>
    <dbReference type="NCBI Taxonomy" id="1296538"/>
    <lineage>
        <taxon>Bacteria</taxon>
        <taxon>Bacillati</taxon>
        <taxon>Bacillota</taxon>
        <taxon>Bacilli</taxon>
        <taxon>Lactobacillales</taxon>
        <taxon>Lactobacillaceae</taxon>
        <taxon>Lactiplantibacillus</taxon>
    </lineage>
</organism>
<dbReference type="AlphaFoldDB" id="A0A660E409"/>
<accession>A0A660E409</accession>
<evidence type="ECO:0000259" key="3">
    <source>
        <dbReference type="PROSITE" id="PS51459"/>
    </source>
</evidence>
<dbReference type="PANTHER" id="PTHR13504:SF38">
    <property type="entry name" value="FIDO DOMAIN-CONTAINING PROTEIN"/>
    <property type="match status" value="1"/>
</dbReference>
<sequence>MKKFDYKTLNGLVLTSEIVSKMNQIYEIRGQLSSIDVNFSDTLTRLVDVAKIQSTEASNAIEGIYTSDTRLKQIVQDKTQPHNRSEEEISGYRDVLDLIHEHYEHIKIEPNSILALHKQLFAFTSSEWRSHFKNMDNTIVTEYADGHKEIRFTPPAAYLTPGLVEELCHNYNDAMAQSSFSPLILSGAFIFDFVSIHPFLDGNGRMSRLLMLLTLYQSGFSVGKYISIEKLIEKTREFYYEKLRQSSESWTENQNDYQPFIDYFLGVILQAYIDLRERVGIVERHPTSASDLIIRQLQQKLQPLSRRDLVGLIPQYSEVTLKRALASLHKDGRIELIGAGRASKYVLK</sequence>
<protein>
    <submittedName>
        <fullName evidence="4">Cell filamentation protein Fic [Lactobacillus allii]</fullName>
    </submittedName>
</protein>
<name>A0A660E409_9LACO</name>
<dbReference type="RefSeq" id="WP_225425964.1">
    <property type="nucleotide sequence ID" value="NZ_UYIG01000001.1"/>
</dbReference>
<dbReference type="EMBL" id="UYIG01000001">
    <property type="protein sequence ID" value="VDG26729.1"/>
    <property type="molecule type" value="Genomic_DNA"/>
</dbReference>
<dbReference type="PANTHER" id="PTHR13504">
    <property type="entry name" value="FIDO DOMAIN-CONTAINING PROTEIN DDB_G0283145"/>
    <property type="match status" value="1"/>
</dbReference>
<dbReference type="InterPro" id="IPR036388">
    <property type="entry name" value="WH-like_DNA-bd_sf"/>
</dbReference>
<evidence type="ECO:0000313" key="5">
    <source>
        <dbReference type="Proteomes" id="UP000289996"/>
    </source>
</evidence>
<dbReference type="GO" id="GO:0005524">
    <property type="term" value="F:ATP binding"/>
    <property type="evidence" value="ECO:0007669"/>
    <property type="project" value="UniProtKB-KW"/>
</dbReference>
<keyword evidence="2" id="KW-0067">ATP-binding</keyword>
<feature type="active site" evidence="1">
    <location>
        <position position="197"/>
    </location>
</feature>
<proteinExistence type="predicted"/>
<dbReference type="PROSITE" id="PS51459">
    <property type="entry name" value="FIDO"/>
    <property type="match status" value="1"/>
</dbReference>
<feature type="domain" description="Fido" evidence="3">
    <location>
        <begin position="108"/>
        <end position="266"/>
    </location>
</feature>
<dbReference type="Gene3D" id="1.10.10.10">
    <property type="entry name" value="Winged helix-like DNA-binding domain superfamily/Winged helix DNA-binding domain"/>
    <property type="match status" value="1"/>
</dbReference>
<dbReference type="InterPro" id="IPR003812">
    <property type="entry name" value="Fido"/>
</dbReference>